<dbReference type="Proteomes" id="UP001174909">
    <property type="component" value="Unassembled WGS sequence"/>
</dbReference>
<sequence>MHYIDEGQGEPNVFLHGNPSWSFEFRGPVRRLRDQFRCAAPDHIGFGLSERSQASDSSHPQAHAENFAALLDHRQFKDVTLYLTDWGGPIGLSFAQRYPERMRRTIMVNTWRWPVNNERHFVLFSGRMSSGIGRFMIRRSNFFVNQVMPRAVGERKILTSEVNRHYRQGPARLGLPVCLRRLSWTHYRSFRLAGLHLERTGSFCKQTLSSALGSERYCFPSEGIGRLAIRTDQPPMSHLRSMRSFPGGGSTRQRIPSYCRLHVRQSHKPRWKREATWLTCQPSVLFPS</sequence>
<name>A0AA35SG81_GEOBA</name>
<proteinExistence type="predicted"/>
<dbReference type="EMBL" id="CASHTH010002317">
    <property type="protein sequence ID" value="CAI8028081.1"/>
    <property type="molecule type" value="Genomic_DNA"/>
</dbReference>
<evidence type="ECO:0000313" key="2">
    <source>
        <dbReference type="EMBL" id="CAI8028081.1"/>
    </source>
</evidence>
<keyword evidence="3" id="KW-1185">Reference proteome</keyword>
<dbReference type="InterPro" id="IPR050266">
    <property type="entry name" value="AB_hydrolase_sf"/>
</dbReference>
<dbReference type="InterPro" id="IPR000073">
    <property type="entry name" value="AB_hydrolase_1"/>
</dbReference>
<feature type="domain" description="AB hydrolase-1" evidence="1">
    <location>
        <begin position="13"/>
        <end position="117"/>
    </location>
</feature>
<dbReference type="Gene3D" id="3.40.50.1820">
    <property type="entry name" value="alpha/beta hydrolase"/>
    <property type="match status" value="1"/>
</dbReference>
<protein>
    <submittedName>
        <fullName evidence="2">Haloalkane dehalogenase 2</fullName>
    </submittedName>
</protein>
<dbReference type="GO" id="GO:0016020">
    <property type="term" value="C:membrane"/>
    <property type="evidence" value="ECO:0007669"/>
    <property type="project" value="TreeGrafter"/>
</dbReference>
<comment type="caution">
    <text evidence="2">The sequence shown here is derived from an EMBL/GenBank/DDBJ whole genome shotgun (WGS) entry which is preliminary data.</text>
</comment>
<accession>A0AA35SG81</accession>
<dbReference type="Pfam" id="PF00561">
    <property type="entry name" value="Abhydrolase_1"/>
    <property type="match status" value="1"/>
</dbReference>
<dbReference type="PRINTS" id="PR00111">
    <property type="entry name" value="ABHYDROLASE"/>
</dbReference>
<dbReference type="AlphaFoldDB" id="A0AA35SG81"/>
<gene>
    <name evidence="2" type="ORF">GBAR_LOCUS16001</name>
</gene>
<organism evidence="2 3">
    <name type="scientific">Geodia barretti</name>
    <name type="common">Barrett's horny sponge</name>
    <dbReference type="NCBI Taxonomy" id="519541"/>
    <lineage>
        <taxon>Eukaryota</taxon>
        <taxon>Metazoa</taxon>
        <taxon>Porifera</taxon>
        <taxon>Demospongiae</taxon>
        <taxon>Heteroscleromorpha</taxon>
        <taxon>Tetractinellida</taxon>
        <taxon>Astrophorina</taxon>
        <taxon>Geodiidae</taxon>
        <taxon>Geodia</taxon>
    </lineage>
</organism>
<reference evidence="2" key="1">
    <citation type="submission" date="2023-03" db="EMBL/GenBank/DDBJ databases">
        <authorList>
            <person name="Steffen K."/>
            <person name="Cardenas P."/>
        </authorList>
    </citation>
    <scope>NUCLEOTIDE SEQUENCE</scope>
</reference>
<dbReference type="PANTHER" id="PTHR43798">
    <property type="entry name" value="MONOACYLGLYCEROL LIPASE"/>
    <property type="match status" value="1"/>
</dbReference>
<evidence type="ECO:0000313" key="3">
    <source>
        <dbReference type="Proteomes" id="UP001174909"/>
    </source>
</evidence>
<dbReference type="SUPFAM" id="SSF53474">
    <property type="entry name" value="alpha/beta-Hydrolases"/>
    <property type="match status" value="1"/>
</dbReference>
<dbReference type="PANTHER" id="PTHR43798:SF24">
    <property type="entry name" value="CIS-3-ALKYL-4-ALKYLOXETAN-2-ONE DECARBOXYLASE"/>
    <property type="match status" value="1"/>
</dbReference>
<dbReference type="InterPro" id="IPR029058">
    <property type="entry name" value="AB_hydrolase_fold"/>
</dbReference>
<evidence type="ECO:0000259" key="1">
    <source>
        <dbReference type="Pfam" id="PF00561"/>
    </source>
</evidence>